<protein>
    <recommendedName>
        <fullName evidence="4">Deacetylase sirtuin-type domain-containing protein</fullName>
    </recommendedName>
</protein>
<dbReference type="Pfam" id="PF02146">
    <property type="entry name" value="SIR2"/>
    <property type="match status" value="1"/>
</dbReference>
<dbReference type="PANTHER" id="PTHR11085">
    <property type="entry name" value="NAD-DEPENDENT PROTEIN DEACYLASE SIRTUIN-5, MITOCHONDRIAL-RELATED"/>
    <property type="match status" value="1"/>
</dbReference>
<evidence type="ECO:0000313" key="5">
    <source>
        <dbReference type="EMBL" id="VDO41718.1"/>
    </source>
</evidence>
<gene>
    <name evidence="5" type="ORF">SMRZ_LOCUS156</name>
</gene>
<dbReference type="Gene3D" id="3.30.1600.10">
    <property type="entry name" value="SIR2/SIRT2 'Small Domain"/>
    <property type="match status" value="1"/>
</dbReference>
<dbReference type="Gene3D" id="3.40.50.1220">
    <property type="entry name" value="TPP-binding domain"/>
    <property type="match status" value="1"/>
</dbReference>
<evidence type="ECO:0000256" key="2">
    <source>
        <dbReference type="ARBA" id="ARBA00023027"/>
    </source>
</evidence>
<dbReference type="AlphaFoldDB" id="A0A3P7YJY6"/>
<comment type="caution">
    <text evidence="3">Lacks conserved residue(s) required for the propagation of feature annotation.</text>
</comment>
<keyword evidence="6" id="KW-1185">Reference proteome</keyword>
<proteinExistence type="predicted"/>
<dbReference type="InterPro" id="IPR029035">
    <property type="entry name" value="DHS-like_NAD/FAD-binding_dom"/>
</dbReference>
<dbReference type="InterPro" id="IPR026590">
    <property type="entry name" value="Ssirtuin_cat_dom"/>
</dbReference>
<dbReference type="PANTHER" id="PTHR11085:SF10">
    <property type="entry name" value="NAD-DEPENDENT PROTEIN DEACYLASE SIRTUIN-5, MITOCHONDRIAL-RELATED"/>
    <property type="match status" value="1"/>
</dbReference>
<keyword evidence="2" id="KW-0520">NAD</keyword>
<reference evidence="5 6" key="1">
    <citation type="submission" date="2018-11" db="EMBL/GenBank/DDBJ databases">
        <authorList>
            <consortium name="Pathogen Informatics"/>
        </authorList>
    </citation>
    <scope>NUCLEOTIDE SEQUENCE [LARGE SCALE GENOMIC DNA]</scope>
    <source>
        <strain evidence="5 6">Zambia</strain>
    </source>
</reference>
<dbReference type="InterPro" id="IPR050134">
    <property type="entry name" value="NAD-dep_sirtuin_deacylases"/>
</dbReference>
<dbReference type="PROSITE" id="PS50305">
    <property type="entry name" value="SIRTUIN"/>
    <property type="match status" value="1"/>
</dbReference>
<name>A0A3P7YJY6_9TREM</name>
<evidence type="ECO:0000256" key="1">
    <source>
        <dbReference type="ARBA" id="ARBA00022679"/>
    </source>
</evidence>
<evidence type="ECO:0000259" key="4">
    <source>
        <dbReference type="PROSITE" id="PS50305"/>
    </source>
</evidence>
<organism evidence="5 6">
    <name type="scientific">Schistosoma margrebowiei</name>
    <dbReference type="NCBI Taxonomy" id="48269"/>
    <lineage>
        <taxon>Eukaryota</taxon>
        <taxon>Metazoa</taxon>
        <taxon>Spiralia</taxon>
        <taxon>Lophotrochozoa</taxon>
        <taxon>Platyhelminthes</taxon>
        <taxon>Trematoda</taxon>
        <taxon>Digenea</taxon>
        <taxon>Strigeidida</taxon>
        <taxon>Schistosomatoidea</taxon>
        <taxon>Schistosomatidae</taxon>
        <taxon>Schistosoma</taxon>
    </lineage>
</organism>
<dbReference type="GO" id="GO:0017136">
    <property type="term" value="F:histone deacetylase activity, NAD-dependent"/>
    <property type="evidence" value="ECO:0007669"/>
    <property type="project" value="TreeGrafter"/>
</dbReference>
<sequence length="152" mass="16745">MVLTGAGISAESQVPTFRGSGGLWRNFSSQVISLKIIVKKFYHYRREVVRCRCPNAGHIALKQYTECGRSFFVITQNVDGLHAKAGSVNILELHGMSKCINGNFSSEYFLSYNTLLRYLSPLSGAAMPGCLGCVSLPLDATRFRTGLRYGVK</sequence>
<dbReference type="InterPro" id="IPR003000">
    <property type="entry name" value="Sirtuin"/>
</dbReference>
<dbReference type="Proteomes" id="UP000277204">
    <property type="component" value="Unassembled WGS sequence"/>
</dbReference>
<evidence type="ECO:0000313" key="6">
    <source>
        <dbReference type="Proteomes" id="UP000277204"/>
    </source>
</evidence>
<dbReference type="InterPro" id="IPR026591">
    <property type="entry name" value="Sirtuin_cat_small_dom_sf"/>
</dbReference>
<dbReference type="EMBL" id="UZAI01000024">
    <property type="protein sequence ID" value="VDO41718.1"/>
    <property type="molecule type" value="Genomic_DNA"/>
</dbReference>
<dbReference type="GO" id="GO:0070403">
    <property type="term" value="F:NAD+ binding"/>
    <property type="evidence" value="ECO:0007669"/>
    <property type="project" value="InterPro"/>
</dbReference>
<evidence type="ECO:0000256" key="3">
    <source>
        <dbReference type="PROSITE-ProRule" id="PRU00236"/>
    </source>
</evidence>
<feature type="domain" description="Deacetylase sirtuin-type" evidence="4">
    <location>
        <begin position="1"/>
        <end position="152"/>
    </location>
</feature>
<dbReference type="SUPFAM" id="SSF52467">
    <property type="entry name" value="DHS-like NAD/FAD-binding domain"/>
    <property type="match status" value="1"/>
</dbReference>
<accession>A0A3P7YJY6</accession>
<keyword evidence="1" id="KW-0808">Transferase</keyword>
<dbReference type="GO" id="GO:0005634">
    <property type="term" value="C:nucleus"/>
    <property type="evidence" value="ECO:0007669"/>
    <property type="project" value="TreeGrafter"/>
</dbReference>